<evidence type="ECO:0000256" key="3">
    <source>
        <dbReference type="ARBA" id="ARBA00022729"/>
    </source>
</evidence>
<protein>
    <submittedName>
        <fullName evidence="5">ABC transporter substrate-binding protein</fullName>
    </submittedName>
</protein>
<keyword evidence="6" id="KW-1185">Reference proteome</keyword>
<gene>
    <name evidence="5" type="ORF">D1223_02275</name>
</gene>
<organism evidence="5 6">
    <name type="scientific">Henriciella mobilis</name>
    <dbReference type="NCBI Taxonomy" id="2305467"/>
    <lineage>
        <taxon>Bacteria</taxon>
        <taxon>Pseudomonadati</taxon>
        <taxon>Pseudomonadota</taxon>
        <taxon>Alphaproteobacteria</taxon>
        <taxon>Hyphomonadales</taxon>
        <taxon>Hyphomonadaceae</taxon>
        <taxon>Henriciella</taxon>
    </lineage>
</organism>
<dbReference type="Gene3D" id="3.40.50.2300">
    <property type="match status" value="2"/>
</dbReference>
<accession>A0A399RLS9</accession>
<comment type="subcellular location">
    <subcellularLocation>
        <location evidence="1">Cell envelope</location>
    </subcellularLocation>
</comment>
<dbReference type="PANTHER" id="PTHR46847:SF3">
    <property type="entry name" value="GALACTOFURANOSE-BINDING PROTEIN YTFQ"/>
    <property type="match status" value="1"/>
</dbReference>
<dbReference type="InterPro" id="IPR025997">
    <property type="entry name" value="SBP_2_dom"/>
</dbReference>
<dbReference type="InterPro" id="IPR028082">
    <property type="entry name" value="Peripla_BP_I"/>
</dbReference>
<dbReference type="Proteomes" id="UP000266385">
    <property type="component" value="Unassembled WGS sequence"/>
</dbReference>
<dbReference type="AlphaFoldDB" id="A0A399RLS9"/>
<dbReference type="RefSeq" id="WP_119374781.1">
    <property type="nucleotide sequence ID" value="NZ_QWFX01000005.1"/>
</dbReference>
<dbReference type="EMBL" id="QWFX01000005">
    <property type="protein sequence ID" value="RIJ32700.1"/>
    <property type="molecule type" value="Genomic_DNA"/>
</dbReference>
<name>A0A399RLS9_9PROT</name>
<sequence>MKQLITLIVSAIAIAGCGSGSSEGAANDQLTVGFSQVGSESGWRTSFTQAVQAEARDRGIDLKFSDAQQKQENQIRAVRSFIAQGVDAIVIAPVVETGWKPVLTEAKRAGIPVVIVDRNMALKDDSLYLTRVASDFVEEGRKAGRWLMEETGGDCDIVELQGTVGATAAIDRMTGFNEVIANYPDAEIVMTQTADFTRARGKEIMETFLRAMDPADICAVWAHNDEMALGAVIAMKEAGIDPGDDILVVSVDAVPDIFKAMADGDTNATVELSPHMGGPAFDAIEAHLRGESVDKLISVNGDLFTQETAAEEYQKRTAG</sequence>
<dbReference type="Pfam" id="PF13407">
    <property type="entry name" value="Peripla_BP_4"/>
    <property type="match status" value="1"/>
</dbReference>
<feature type="domain" description="Periplasmic binding protein" evidence="4">
    <location>
        <begin position="32"/>
        <end position="291"/>
    </location>
</feature>
<comment type="caution">
    <text evidence="5">The sequence shown here is derived from an EMBL/GenBank/DDBJ whole genome shotgun (WGS) entry which is preliminary data.</text>
</comment>
<dbReference type="CDD" id="cd06309">
    <property type="entry name" value="PBP1_galactofuranose_YtfQ-like"/>
    <property type="match status" value="1"/>
</dbReference>
<proteinExistence type="inferred from homology"/>
<reference evidence="5 6" key="1">
    <citation type="submission" date="2018-08" db="EMBL/GenBank/DDBJ databases">
        <title>Henriciella mobilis sp. nov., isolated from seawater.</title>
        <authorList>
            <person name="Cheng H."/>
            <person name="Wu Y.-H."/>
            <person name="Xu X.-W."/>
            <person name="Guo L.-L."/>
        </authorList>
    </citation>
    <scope>NUCLEOTIDE SEQUENCE [LARGE SCALE GENOMIC DNA]</scope>
    <source>
        <strain evidence="5 6">JN25</strain>
    </source>
</reference>
<keyword evidence="3" id="KW-0732">Signal</keyword>
<comment type="similarity">
    <text evidence="2">Belongs to the bacterial solute-binding protein 2 family.</text>
</comment>
<evidence type="ECO:0000259" key="4">
    <source>
        <dbReference type="Pfam" id="PF13407"/>
    </source>
</evidence>
<evidence type="ECO:0000313" key="6">
    <source>
        <dbReference type="Proteomes" id="UP000266385"/>
    </source>
</evidence>
<evidence type="ECO:0000256" key="2">
    <source>
        <dbReference type="ARBA" id="ARBA00007639"/>
    </source>
</evidence>
<dbReference type="GO" id="GO:0030313">
    <property type="term" value="C:cell envelope"/>
    <property type="evidence" value="ECO:0007669"/>
    <property type="project" value="UniProtKB-SubCell"/>
</dbReference>
<dbReference type="PROSITE" id="PS51257">
    <property type="entry name" value="PROKAR_LIPOPROTEIN"/>
    <property type="match status" value="1"/>
</dbReference>
<evidence type="ECO:0000313" key="5">
    <source>
        <dbReference type="EMBL" id="RIJ32700.1"/>
    </source>
</evidence>
<dbReference type="GO" id="GO:0030246">
    <property type="term" value="F:carbohydrate binding"/>
    <property type="evidence" value="ECO:0007669"/>
    <property type="project" value="UniProtKB-ARBA"/>
</dbReference>
<dbReference type="PANTHER" id="PTHR46847">
    <property type="entry name" value="D-ALLOSE-BINDING PERIPLASMIC PROTEIN-RELATED"/>
    <property type="match status" value="1"/>
</dbReference>
<dbReference type="SUPFAM" id="SSF53822">
    <property type="entry name" value="Periplasmic binding protein-like I"/>
    <property type="match status" value="1"/>
</dbReference>
<evidence type="ECO:0000256" key="1">
    <source>
        <dbReference type="ARBA" id="ARBA00004196"/>
    </source>
</evidence>
<dbReference type="OrthoDB" id="9813037at2"/>